<dbReference type="Proteomes" id="UP001280121">
    <property type="component" value="Unassembled WGS sequence"/>
</dbReference>
<evidence type="ECO:0000313" key="2">
    <source>
        <dbReference type="EMBL" id="KAK2662464.1"/>
    </source>
</evidence>
<dbReference type="CDD" id="cd01650">
    <property type="entry name" value="RT_nLTR_like"/>
    <property type="match status" value="1"/>
</dbReference>
<dbReference type="InterPro" id="IPR000477">
    <property type="entry name" value="RT_dom"/>
</dbReference>
<accession>A0AAD9XMV5</accession>
<name>A0AAD9XMV5_9ROSI</name>
<keyword evidence="3" id="KW-1185">Reference proteome</keyword>
<organism evidence="2 3">
    <name type="scientific">Dipteronia dyeriana</name>
    <dbReference type="NCBI Taxonomy" id="168575"/>
    <lineage>
        <taxon>Eukaryota</taxon>
        <taxon>Viridiplantae</taxon>
        <taxon>Streptophyta</taxon>
        <taxon>Embryophyta</taxon>
        <taxon>Tracheophyta</taxon>
        <taxon>Spermatophyta</taxon>
        <taxon>Magnoliopsida</taxon>
        <taxon>eudicotyledons</taxon>
        <taxon>Gunneridae</taxon>
        <taxon>Pentapetalae</taxon>
        <taxon>rosids</taxon>
        <taxon>malvids</taxon>
        <taxon>Sapindales</taxon>
        <taxon>Sapindaceae</taxon>
        <taxon>Hippocastanoideae</taxon>
        <taxon>Acereae</taxon>
        <taxon>Dipteronia</taxon>
    </lineage>
</organism>
<feature type="non-terminal residue" evidence="2">
    <location>
        <position position="1"/>
    </location>
</feature>
<protein>
    <recommendedName>
        <fullName evidence="1">Reverse transcriptase domain-containing protein</fullName>
    </recommendedName>
</protein>
<sequence>MEVLRVKLGYEGKLVVNCVGKSGGLVLFWNNHLDVTLLSYSIGHIDVCIQIGANRRWRLIGFYGNPNSAQRGHSLNLLRRLAGKNVVIVFLLNKINICTNRLVNWNIRKKVDQRININNWRNELNLASNIPSQTSWKKIAYFEEKLDATLGTEERYWRQRAKVEWPKKGDQNLWFFHSKASVRKARNKIRGLKNDLGEWKDNDGEMEEIISGYFSKLFTSGRSVELSNDTIITLIPKIQNPTLVSDFRPISLCNVVCKIIAKAISHRLRGVFGSVISENQCAFIPERMISDNTIVGFECLHILKRRKRKKGSMALKLDMSKAYDCVEWQFSEMMMLKMGFPSKWVKFVMNYVSTVSYSFCLNGRVCGKVKPSRRLRQGDPMSPSLFLIYAEGLSWSMRRIVEHDEPMVDCLFTANGEWDINALKQYFSSVEVDGILKIPVGFRHISNSLLWHFEKNGCFSVRSGYWVGTNLTESNSFESNSVGLYR</sequence>
<dbReference type="Pfam" id="PF00078">
    <property type="entry name" value="RVT_1"/>
    <property type="match status" value="1"/>
</dbReference>
<comment type="caution">
    <text evidence="2">The sequence shown here is derived from an EMBL/GenBank/DDBJ whole genome shotgun (WGS) entry which is preliminary data.</text>
</comment>
<dbReference type="AlphaFoldDB" id="A0AAD9XMV5"/>
<dbReference type="InterPro" id="IPR043502">
    <property type="entry name" value="DNA/RNA_pol_sf"/>
</dbReference>
<proteinExistence type="predicted"/>
<reference evidence="2" key="1">
    <citation type="journal article" date="2023" name="Plant J.">
        <title>Genome sequences and population genomics provide insights into the demographic history, inbreeding, and mutation load of two 'living fossil' tree species of Dipteronia.</title>
        <authorList>
            <person name="Feng Y."/>
            <person name="Comes H.P."/>
            <person name="Chen J."/>
            <person name="Zhu S."/>
            <person name="Lu R."/>
            <person name="Zhang X."/>
            <person name="Li P."/>
            <person name="Qiu J."/>
            <person name="Olsen K.M."/>
            <person name="Qiu Y."/>
        </authorList>
    </citation>
    <scope>NUCLEOTIDE SEQUENCE</scope>
    <source>
        <strain evidence="2">KIB01</strain>
    </source>
</reference>
<feature type="domain" description="Reverse transcriptase" evidence="1">
    <location>
        <begin position="239"/>
        <end position="398"/>
    </location>
</feature>
<dbReference type="EMBL" id="JANJYI010000001">
    <property type="protein sequence ID" value="KAK2662464.1"/>
    <property type="molecule type" value="Genomic_DNA"/>
</dbReference>
<dbReference type="SUPFAM" id="SSF56672">
    <property type="entry name" value="DNA/RNA polymerases"/>
    <property type="match status" value="1"/>
</dbReference>
<dbReference type="InterPro" id="IPR052343">
    <property type="entry name" value="Retrotransposon-Effector_Assoc"/>
</dbReference>
<dbReference type="PANTHER" id="PTHR46890">
    <property type="entry name" value="NON-LTR RETROLELEMENT REVERSE TRANSCRIPTASE-LIKE PROTEIN-RELATED"/>
    <property type="match status" value="1"/>
</dbReference>
<evidence type="ECO:0000313" key="3">
    <source>
        <dbReference type="Proteomes" id="UP001280121"/>
    </source>
</evidence>
<evidence type="ECO:0000259" key="1">
    <source>
        <dbReference type="Pfam" id="PF00078"/>
    </source>
</evidence>
<dbReference type="PANTHER" id="PTHR46890:SF48">
    <property type="entry name" value="RNA-DIRECTED DNA POLYMERASE"/>
    <property type="match status" value="1"/>
</dbReference>
<gene>
    <name evidence="2" type="ORF">Ddye_001038</name>
</gene>